<proteinExistence type="predicted"/>
<accession>A0A6B8W891</accession>
<keyword evidence="1" id="KW-1133">Transmembrane helix</keyword>
<protein>
    <recommendedName>
        <fullName evidence="4">Secreted protein</fullName>
    </recommendedName>
</protein>
<sequence>MPQYRFSPTRAGKLWCAIFAVAALLFALPGILNLLTPEREAGTDEIRLGSLGYDWEMLLHDEQGEVISCSKSSNVILGYLWDCDGTLIQSLLVEGVEDEEVTLRRMMRANLAEFPPEDAPVFREGDARMVIDPRYGAVGMSLAGSDEREGQSMIVLVHGGPEVPELADAVWFQFSRQPLPTPVLLLLDDITPSVPENDFGFLEELQMENV</sequence>
<feature type="transmembrane region" description="Helical" evidence="1">
    <location>
        <begin position="12"/>
        <end position="32"/>
    </location>
</feature>
<evidence type="ECO:0000256" key="1">
    <source>
        <dbReference type="SAM" id="Phobius"/>
    </source>
</evidence>
<name>A0A6B8W891_9CORY</name>
<evidence type="ECO:0000313" key="3">
    <source>
        <dbReference type="Proteomes" id="UP000424462"/>
    </source>
</evidence>
<evidence type="ECO:0000313" key="2">
    <source>
        <dbReference type="EMBL" id="QGU06180.1"/>
    </source>
</evidence>
<dbReference type="RefSeq" id="WP_156229776.1">
    <property type="nucleotide sequence ID" value="NZ_CP046455.1"/>
</dbReference>
<dbReference type="KEGG" id="cok:COCCU_01060"/>
<keyword evidence="1" id="KW-0472">Membrane</keyword>
<keyword evidence="3" id="KW-1185">Reference proteome</keyword>
<evidence type="ECO:0008006" key="4">
    <source>
        <dbReference type="Google" id="ProtNLM"/>
    </source>
</evidence>
<dbReference type="Proteomes" id="UP000424462">
    <property type="component" value="Chromosome"/>
</dbReference>
<keyword evidence="1" id="KW-0812">Transmembrane</keyword>
<dbReference type="AlphaFoldDB" id="A0A6B8W891"/>
<reference evidence="2 3" key="1">
    <citation type="submission" date="2019-11" db="EMBL/GenBank/DDBJ databases">
        <title>Complete genome sequence of Corynebacterium kalinowskii 1959, a novel Corynebacterium species isolated from soil of a small paddock in Vilsendorf, Germany.</title>
        <authorList>
            <person name="Schaffert L."/>
            <person name="Ruwe M."/>
            <person name="Milse J."/>
            <person name="Hanuschka K."/>
            <person name="Ortseifen V."/>
            <person name="Droste J."/>
            <person name="Brandt D."/>
            <person name="Schlueter L."/>
            <person name="Kutter Y."/>
            <person name="Vinke S."/>
            <person name="Viehoefer P."/>
            <person name="Jacob L."/>
            <person name="Luebke N.-C."/>
            <person name="Schulte-Berndt E."/>
            <person name="Hain C."/>
            <person name="Linder M."/>
            <person name="Schmidt P."/>
            <person name="Wollenschlaeger L."/>
            <person name="Luttermann T."/>
            <person name="Thieme E."/>
            <person name="Hassa J."/>
            <person name="Haak M."/>
            <person name="Wittchen M."/>
            <person name="Mentz A."/>
            <person name="Persicke M."/>
            <person name="Busche T."/>
            <person name="Ruckert C."/>
        </authorList>
    </citation>
    <scope>NUCLEOTIDE SEQUENCE [LARGE SCALE GENOMIC DNA]</scope>
    <source>
        <strain evidence="2 3">2039</strain>
    </source>
</reference>
<dbReference type="EMBL" id="CP046455">
    <property type="protein sequence ID" value="QGU06180.1"/>
    <property type="molecule type" value="Genomic_DNA"/>
</dbReference>
<gene>
    <name evidence="2" type="ORF">COCCU_01060</name>
</gene>
<organism evidence="2 3">
    <name type="scientific">Corynebacterium occultum</name>
    <dbReference type="NCBI Taxonomy" id="2675219"/>
    <lineage>
        <taxon>Bacteria</taxon>
        <taxon>Bacillati</taxon>
        <taxon>Actinomycetota</taxon>
        <taxon>Actinomycetes</taxon>
        <taxon>Mycobacteriales</taxon>
        <taxon>Corynebacteriaceae</taxon>
        <taxon>Corynebacterium</taxon>
    </lineage>
</organism>